<gene>
    <name evidence="2" type="ORF">BWK73_41295</name>
</gene>
<dbReference type="Proteomes" id="UP000192491">
    <property type="component" value="Unassembled WGS sequence"/>
</dbReference>
<reference evidence="2 3" key="1">
    <citation type="submission" date="2017-01" db="EMBL/GenBank/DDBJ databases">
        <title>Novel large sulfur bacteria in the metagenomes of groundwater-fed chemosynthetic microbial mats in the Lake Huron basin.</title>
        <authorList>
            <person name="Sharrar A.M."/>
            <person name="Flood B.E."/>
            <person name="Bailey J.V."/>
            <person name="Jones D.S."/>
            <person name="Biddanda B."/>
            <person name="Ruberg S.A."/>
            <person name="Marcus D.N."/>
            <person name="Dick G.J."/>
        </authorList>
    </citation>
    <scope>NUCLEOTIDE SEQUENCE [LARGE SCALE GENOMIC DNA]</scope>
    <source>
        <strain evidence="2">A8</strain>
    </source>
</reference>
<evidence type="ECO:0008006" key="4">
    <source>
        <dbReference type="Google" id="ProtNLM"/>
    </source>
</evidence>
<accession>A0A1Y1QCY6</accession>
<name>A0A1Y1QCY6_9GAMM</name>
<protein>
    <recommendedName>
        <fullName evidence="4">SD-repeat containing protein B domain-containing protein</fullName>
    </recommendedName>
</protein>
<feature type="region of interest" description="Disordered" evidence="1">
    <location>
        <begin position="1"/>
        <end position="20"/>
    </location>
</feature>
<organism evidence="2 3">
    <name type="scientific">Thiothrix lacustris</name>
    <dbReference type="NCBI Taxonomy" id="525917"/>
    <lineage>
        <taxon>Bacteria</taxon>
        <taxon>Pseudomonadati</taxon>
        <taxon>Pseudomonadota</taxon>
        <taxon>Gammaproteobacteria</taxon>
        <taxon>Thiotrichales</taxon>
        <taxon>Thiotrichaceae</taxon>
        <taxon>Thiothrix</taxon>
    </lineage>
</organism>
<evidence type="ECO:0000313" key="3">
    <source>
        <dbReference type="Proteomes" id="UP000192491"/>
    </source>
</evidence>
<dbReference type="EMBL" id="MTEJ01000450">
    <property type="protein sequence ID" value="OQX02868.1"/>
    <property type="molecule type" value="Genomic_DNA"/>
</dbReference>
<dbReference type="AlphaFoldDB" id="A0A1Y1QCY6"/>
<feature type="non-terminal residue" evidence="2">
    <location>
        <position position="61"/>
    </location>
</feature>
<dbReference type="SUPFAM" id="SSF117074">
    <property type="entry name" value="Hypothetical protein PA1324"/>
    <property type="match status" value="1"/>
</dbReference>
<evidence type="ECO:0000313" key="2">
    <source>
        <dbReference type="EMBL" id="OQX02868.1"/>
    </source>
</evidence>
<comment type="caution">
    <text evidence="2">The sequence shown here is derived from an EMBL/GenBank/DDBJ whole genome shotgun (WGS) entry which is preliminary data.</text>
</comment>
<evidence type="ECO:0000256" key="1">
    <source>
        <dbReference type="SAM" id="MobiDB-lite"/>
    </source>
</evidence>
<sequence length="61" mass="6180">MNEAGAGAPGEDGIGTDDARSNLTIDFGIVPPKVAPKTVSVGNVVWEDTNADGKQDAAEPI</sequence>
<proteinExistence type="predicted"/>